<evidence type="ECO:0000313" key="4">
    <source>
        <dbReference type="Proteomes" id="UP000620124"/>
    </source>
</evidence>
<evidence type="ECO:0000313" key="3">
    <source>
        <dbReference type="EMBL" id="KAF7343440.1"/>
    </source>
</evidence>
<dbReference type="Pfam" id="PF22215">
    <property type="entry name" value="MLKL_N"/>
    <property type="match status" value="1"/>
</dbReference>
<dbReference type="EMBL" id="JACAZI010000016">
    <property type="protein sequence ID" value="KAF7343440.1"/>
    <property type="molecule type" value="Genomic_DNA"/>
</dbReference>
<dbReference type="InterPro" id="IPR059179">
    <property type="entry name" value="MLKL-like_MCAfunc"/>
</dbReference>
<dbReference type="AlphaFoldDB" id="A0A8H6XKR9"/>
<dbReference type="OrthoDB" id="2978551at2759"/>
<dbReference type="InterPro" id="IPR054000">
    <property type="entry name" value="MLKL_N"/>
</dbReference>
<organism evidence="3 4">
    <name type="scientific">Mycena venus</name>
    <dbReference type="NCBI Taxonomy" id="2733690"/>
    <lineage>
        <taxon>Eukaryota</taxon>
        <taxon>Fungi</taxon>
        <taxon>Dikarya</taxon>
        <taxon>Basidiomycota</taxon>
        <taxon>Agaricomycotina</taxon>
        <taxon>Agaricomycetes</taxon>
        <taxon>Agaricomycetidae</taxon>
        <taxon>Agaricales</taxon>
        <taxon>Marasmiineae</taxon>
        <taxon>Mycenaceae</taxon>
        <taxon>Mycena</taxon>
    </lineage>
</organism>
<dbReference type="CDD" id="cd21037">
    <property type="entry name" value="MLKL_NTD"/>
    <property type="match status" value="1"/>
</dbReference>
<feature type="coiled-coil region" evidence="1">
    <location>
        <begin position="24"/>
        <end position="92"/>
    </location>
</feature>
<accession>A0A8H6XKR9</accession>
<dbReference type="Gene3D" id="1.20.930.20">
    <property type="entry name" value="Adaptor protein Cbl, N-terminal domain"/>
    <property type="match status" value="1"/>
</dbReference>
<reference evidence="3" key="1">
    <citation type="submission" date="2020-05" db="EMBL/GenBank/DDBJ databases">
        <title>Mycena genomes resolve the evolution of fungal bioluminescence.</title>
        <authorList>
            <person name="Tsai I.J."/>
        </authorList>
    </citation>
    <scope>NUCLEOTIDE SEQUENCE</scope>
    <source>
        <strain evidence="3">CCC161011</strain>
    </source>
</reference>
<evidence type="ECO:0000256" key="1">
    <source>
        <dbReference type="SAM" id="Coils"/>
    </source>
</evidence>
<dbReference type="Proteomes" id="UP000620124">
    <property type="component" value="Unassembled WGS sequence"/>
</dbReference>
<protein>
    <submittedName>
        <fullName evidence="3">Tetratricopeptide repeat family</fullName>
    </submittedName>
</protein>
<proteinExistence type="predicted"/>
<keyword evidence="4" id="KW-1185">Reference proteome</keyword>
<evidence type="ECO:0000259" key="2">
    <source>
        <dbReference type="Pfam" id="PF22215"/>
    </source>
</evidence>
<sequence>METALAVITVGTCVKDLVELGRKIKDSTEKVHENKEQLSKLKDSVGETVNSLAKLDQGFSNAQPSAELSAALDDLKKHLEQIHDKCERASQHTAWIKSWWKRDKIDREIKRLKDLENDCFDEFQLFCAARTEGKVDQLGDATTRIETNTVQITDMTARIEIGVIQIADTADRIEDSTVQIKDTTARINKGTIQIAETTARTEHNTFQTAHTTARIEHTTDQLNSV</sequence>
<feature type="domain" description="Mixed lineage kinase" evidence="2">
    <location>
        <begin position="15"/>
        <end position="141"/>
    </location>
</feature>
<gene>
    <name evidence="3" type="ORF">MVEN_01776700</name>
</gene>
<dbReference type="GO" id="GO:0007166">
    <property type="term" value="P:cell surface receptor signaling pathway"/>
    <property type="evidence" value="ECO:0007669"/>
    <property type="project" value="InterPro"/>
</dbReference>
<dbReference type="InterPro" id="IPR036537">
    <property type="entry name" value="Adaptor_Cbl_N_dom_sf"/>
</dbReference>
<keyword evidence="1" id="KW-0175">Coiled coil</keyword>
<comment type="caution">
    <text evidence="3">The sequence shown here is derived from an EMBL/GenBank/DDBJ whole genome shotgun (WGS) entry which is preliminary data.</text>
</comment>
<name>A0A8H6XKR9_9AGAR</name>